<dbReference type="PANTHER" id="PTHR48081:SF31">
    <property type="entry name" value="STERYL ACETYL HYDROLASE MUG81-RELATED"/>
    <property type="match status" value="1"/>
</dbReference>
<dbReference type="GeneID" id="34593077"/>
<reference evidence="3 4" key="1">
    <citation type="submission" date="2016-03" db="EMBL/GenBank/DDBJ databases">
        <title>The draft genome sequence of Fonsecaea nubica causative agent of cutaneous subcutaneous infection in human host.</title>
        <authorList>
            <person name="Costa F."/>
            <person name="Sybren D.H."/>
            <person name="Raittz R.T."/>
            <person name="Weiss V.A."/>
            <person name="Leao A.C."/>
            <person name="Gomes R."/>
            <person name="De Souza E.M."/>
            <person name="Pedrosa F.O."/>
            <person name="Steffens M.B."/>
            <person name="Bombassaro A."/>
            <person name="Tadra-Sfeir M.Z."/>
            <person name="Moreno L.F."/>
            <person name="Najafzadeh M.J."/>
            <person name="Felipe M.S."/>
            <person name="Teixeira M."/>
            <person name="Sun J."/>
            <person name="Xi L."/>
            <person name="Castro M.A."/>
            <person name="Vicente V.A."/>
        </authorList>
    </citation>
    <scope>NUCLEOTIDE SEQUENCE [LARGE SCALE GENOMIC DNA]</scope>
    <source>
        <strain evidence="3 4">CBS 269.64</strain>
    </source>
</reference>
<dbReference type="InterPro" id="IPR029058">
    <property type="entry name" value="AB_hydrolase_fold"/>
</dbReference>
<gene>
    <name evidence="3" type="ORF">AYO20_09680</name>
</gene>
<protein>
    <submittedName>
        <fullName evidence="3">ATP-dependent RNA helicase DDX54/DBP10</fullName>
    </submittedName>
</protein>
<dbReference type="OrthoDB" id="2152029at2759"/>
<dbReference type="SUPFAM" id="SSF53474">
    <property type="entry name" value="alpha/beta-Hydrolases"/>
    <property type="match status" value="1"/>
</dbReference>
<dbReference type="Gene3D" id="3.40.50.1820">
    <property type="entry name" value="alpha/beta hydrolase"/>
    <property type="match status" value="1"/>
</dbReference>
<organism evidence="3 4">
    <name type="scientific">Fonsecaea nubica</name>
    <dbReference type="NCBI Taxonomy" id="856822"/>
    <lineage>
        <taxon>Eukaryota</taxon>
        <taxon>Fungi</taxon>
        <taxon>Dikarya</taxon>
        <taxon>Ascomycota</taxon>
        <taxon>Pezizomycotina</taxon>
        <taxon>Eurotiomycetes</taxon>
        <taxon>Chaetothyriomycetidae</taxon>
        <taxon>Chaetothyriales</taxon>
        <taxon>Herpotrichiellaceae</taxon>
        <taxon>Fonsecaea</taxon>
    </lineage>
</organism>
<dbReference type="GO" id="GO:0016787">
    <property type="term" value="F:hydrolase activity"/>
    <property type="evidence" value="ECO:0007669"/>
    <property type="project" value="UniProtKB-KW"/>
</dbReference>
<keyword evidence="3" id="KW-0547">Nucleotide-binding</keyword>
<dbReference type="GO" id="GO:0004386">
    <property type="term" value="F:helicase activity"/>
    <property type="evidence" value="ECO:0007669"/>
    <property type="project" value="UniProtKB-KW"/>
</dbReference>
<dbReference type="InterPro" id="IPR013094">
    <property type="entry name" value="AB_hydrolase_3"/>
</dbReference>
<dbReference type="InterPro" id="IPR050300">
    <property type="entry name" value="GDXG_lipolytic_enzyme"/>
</dbReference>
<dbReference type="Pfam" id="PF07859">
    <property type="entry name" value="Abhydrolase_3"/>
    <property type="match status" value="1"/>
</dbReference>
<keyword evidence="3" id="KW-0347">Helicase</keyword>
<dbReference type="RefSeq" id="XP_022496094.1">
    <property type="nucleotide sequence ID" value="XM_022647949.1"/>
</dbReference>
<keyword evidence="4" id="KW-1185">Reference proteome</keyword>
<dbReference type="PANTHER" id="PTHR48081">
    <property type="entry name" value="AB HYDROLASE SUPERFAMILY PROTEIN C4A8.06C"/>
    <property type="match status" value="1"/>
</dbReference>
<evidence type="ECO:0000256" key="1">
    <source>
        <dbReference type="ARBA" id="ARBA00022801"/>
    </source>
</evidence>
<feature type="domain" description="Alpha/beta hydrolase fold-3" evidence="2">
    <location>
        <begin position="179"/>
        <end position="286"/>
    </location>
</feature>
<evidence type="ECO:0000313" key="4">
    <source>
        <dbReference type="Proteomes" id="UP000185904"/>
    </source>
</evidence>
<evidence type="ECO:0000313" key="3">
    <source>
        <dbReference type="EMBL" id="OAL27827.1"/>
    </source>
</evidence>
<dbReference type="AlphaFoldDB" id="A0A178CEA4"/>
<proteinExistence type="predicted"/>
<keyword evidence="3" id="KW-0067">ATP-binding</keyword>
<keyword evidence="1" id="KW-0378">Hydrolase</keyword>
<comment type="caution">
    <text evidence="3">The sequence shown here is derived from an EMBL/GenBank/DDBJ whole genome shotgun (WGS) entry which is preliminary data.</text>
</comment>
<sequence>MGFIQLSIAFGKIAIDAVRAMVMGLFSSRRTTLTYKTYVLLAVMRAYTKHVPVPQLQAMNPSTSKTYERFMHENSLPQETSVTSDGRGGYVLPATSAHFELFLELVNEAETRGSSLGVAVLEYGLTPDSQYPAQLCQANNVFKFLLQELRIPSANASCPRILVSESNVPVPAVVGPHLPPATILLSPWVTFTTDSPSFRTNTAKDCLDVQPLQEWSQLFLGRAGLDNYNVPLMAPSDWWAPLKDHKFCVIAGGNELFIDDIVEFVEKLKSQEIEVDFLNSPGEVHDSPVFDKIMGIPQGKAGEKFQSWVLHNVQDR</sequence>
<accession>A0A178CEA4</accession>
<evidence type="ECO:0000259" key="2">
    <source>
        <dbReference type="Pfam" id="PF07859"/>
    </source>
</evidence>
<dbReference type="EMBL" id="LVCJ01000092">
    <property type="protein sequence ID" value="OAL27827.1"/>
    <property type="molecule type" value="Genomic_DNA"/>
</dbReference>
<dbReference type="Proteomes" id="UP000185904">
    <property type="component" value="Unassembled WGS sequence"/>
</dbReference>
<name>A0A178CEA4_9EURO</name>